<dbReference type="Proteomes" id="UP000664399">
    <property type="component" value="Unassembled WGS sequence"/>
</dbReference>
<evidence type="ECO:0000256" key="1">
    <source>
        <dbReference type="ARBA" id="ARBA00004651"/>
    </source>
</evidence>
<dbReference type="CDD" id="cd17324">
    <property type="entry name" value="MFS_NepI_like"/>
    <property type="match status" value="1"/>
</dbReference>
<protein>
    <submittedName>
        <fullName evidence="8">MFS transporter</fullName>
    </submittedName>
</protein>
<dbReference type="SUPFAM" id="SSF103473">
    <property type="entry name" value="MFS general substrate transporter"/>
    <property type="match status" value="1"/>
</dbReference>
<evidence type="ECO:0000256" key="5">
    <source>
        <dbReference type="ARBA" id="ARBA00023136"/>
    </source>
</evidence>
<sequence length="382" mass="40758">MQHLISRELSPDRQRLAVLSLAFGSFASVTTEFLPVGILPDISRTFSVSSGAAGLTMTVPGMMAALSAPGVMLFAGRTDRRRIILWLSLILLAGCLIATMAPTFAVMLLSRALVGISLGAFWAMGLSVAVELVAKQKAHKAAAAVFAGVTAAMILGVPMGSLVAEYSSWRGAFVAAAIIAIAALLMQWRMLPAVPAESHVRLTDFKAFVRLPEARKSIVMITAVFAAHFAAYTYLTPLIHEAGIPSAAVTVLLLAYGAIGFASNLVASRFLENNLKATLFASKVSLAIPFLLLPVLLIFPKFETVLILLWAIAWGALPLCLNTWHRSIETEHSEAAAAMFTFTAQVAIAVGSSLGGAIVDHFGLRANFWMSAFYLATHRKVE</sequence>
<evidence type="ECO:0000256" key="3">
    <source>
        <dbReference type="ARBA" id="ARBA00022692"/>
    </source>
</evidence>
<dbReference type="InterPro" id="IPR050189">
    <property type="entry name" value="MFS_Efflux_Transporters"/>
</dbReference>
<accession>A0ABS3LJS2</accession>
<dbReference type="InterPro" id="IPR011701">
    <property type="entry name" value="MFS"/>
</dbReference>
<evidence type="ECO:0000259" key="7">
    <source>
        <dbReference type="PROSITE" id="PS50850"/>
    </source>
</evidence>
<dbReference type="InterPro" id="IPR036259">
    <property type="entry name" value="MFS_trans_sf"/>
</dbReference>
<organism evidence="8 9">
    <name type="scientific">Acetobacter suratthaniensis</name>
    <dbReference type="NCBI Taxonomy" id="1502841"/>
    <lineage>
        <taxon>Bacteria</taxon>
        <taxon>Pseudomonadati</taxon>
        <taxon>Pseudomonadota</taxon>
        <taxon>Alphaproteobacteria</taxon>
        <taxon>Acetobacterales</taxon>
        <taxon>Acetobacteraceae</taxon>
        <taxon>Acetobacter</taxon>
    </lineage>
</organism>
<dbReference type="Pfam" id="PF07690">
    <property type="entry name" value="MFS_1"/>
    <property type="match status" value="1"/>
</dbReference>
<evidence type="ECO:0000313" key="8">
    <source>
        <dbReference type="EMBL" id="MBO1327790.1"/>
    </source>
</evidence>
<dbReference type="RefSeq" id="WP_207853396.1">
    <property type="nucleotide sequence ID" value="NZ_JAFVMG010000003.1"/>
</dbReference>
<keyword evidence="3 6" id="KW-0812">Transmembrane</keyword>
<reference evidence="8 9" key="1">
    <citation type="submission" date="2021-03" db="EMBL/GenBank/DDBJ databases">
        <title>The complete genome sequence of Acetobacter suratthaniensis TBRC 1719.</title>
        <authorList>
            <person name="Charoenyingcharoen P."/>
            <person name="Yukphan P."/>
        </authorList>
    </citation>
    <scope>NUCLEOTIDE SEQUENCE [LARGE SCALE GENOMIC DNA]</scope>
    <source>
        <strain evidence="8 9">TBRC 1719</strain>
    </source>
</reference>
<dbReference type="PANTHER" id="PTHR43124">
    <property type="entry name" value="PURINE EFFLUX PUMP PBUE"/>
    <property type="match status" value="1"/>
</dbReference>
<evidence type="ECO:0000256" key="4">
    <source>
        <dbReference type="ARBA" id="ARBA00022989"/>
    </source>
</evidence>
<evidence type="ECO:0000256" key="6">
    <source>
        <dbReference type="SAM" id="Phobius"/>
    </source>
</evidence>
<feature type="transmembrane region" description="Helical" evidence="6">
    <location>
        <begin position="247"/>
        <end position="267"/>
    </location>
</feature>
<feature type="transmembrane region" description="Helical" evidence="6">
    <location>
        <begin position="141"/>
        <end position="163"/>
    </location>
</feature>
<evidence type="ECO:0000313" key="9">
    <source>
        <dbReference type="Proteomes" id="UP000664399"/>
    </source>
</evidence>
<dbReference type="PROSITE" id="PS50850">
    <property type="entry name" value="MFS"/>
    <property type="match status" value="1"/>
</dbReference>
<dbReference type="PANTHER" id="PTHR43124:SF3">
    <property type="entry name" value="CHLORAMPHENICOL EFFLUX PUMP RV0191"/>
    <property type="match status" value="1"/>
</dbReference>
<feature type="transmembrane region" description="Helical" evidence="6">
    <location>
        <begin position="218"/>
        <end position="235"/>
    </location>
</feature>
<comment type="subcellular location">
    <subcellularLocation>
        <location evidence="1">Cell membrane</location>
        <topology evidence="1">Multi-pass membrane protein</topology>
    </subcellularLocation>
</comment>
<proteinExistence type="predicted"/>
<gene>
    <name evidence="8" type="ORF">J2D75_04775</name>
</gene>
<keyword evidence="2" id="KW-1003">Cell membrane</keyword>
<keyword evidence="9" id="KW-1185">Reference proteome</keyword>
<keyword evidence="5 6" id="KW-0472">Membrane</keyword>
<feature type="transmembrane region" description="Helical" evidence="6">
    <location>
        <begin position="83"/>
        <end position="106"/>
    </location>
</feature>
<name>A0ABS3LJS2_9PROT</name>
<feature type="transmembrane region" description="Helical" evidence="6">
    <location>
        <begin position="51"/>
        <end position="76"/>
    </location>
</feature>
<feature type="domain" description="Major facilitator superfamily (MFS) profile" evidence="7">
    <location>
        <begin position="17"/>
        <end position="382"/>
    </location>
</feature>
<keyword evidence="4 6" id="KW-1133">Transmembrane helix</keyword>
<dbReference type="Gene3D" id="1.20.1250.20">
    <property type="entry name" value="MFS general substrate transporter like domains"/>
    <property type="match status" value="1"/>
</dbReference>
<feature type="transmembrane region" description="Helical" evidence="6">
    <location>
        <begin position="169"/>
        <end position="188"/>
    </location>
</feature>
<feature type="transmembrane region" description="Helical" evidence="6">
    <location>
        <begin position="336"/>
        <end position="359"/>
    </location>
</feature>
<feature type="transmembrane region" description="Helical" evidence="6">
    <location>
        <begin position="112"/>
        <end position="134"/>
    </location>
</feature>
<dbReference type="EMBL" id="JAFVMG010000003">
    <property type="protein sequence ID" value="MBO1327790.1"/>
    <property type="molecule type" value="Genomic_DNA"/>
</dbReference>
<dbReference type="InterPro" id="IPR020846">
    <property type="entry name" value="MFS_dom"/>
</dbReference>
<comment type="caution">
    <text evidence="8">The sequence shown here is derived from an EMBL/GenBank/DDBJ whole genome shotgun (WGS) entry which is preliminary data.</text>
</comment>
<feature type="transmembrane region" description="Helical" evidence="6">
    <location>
        <begin position="305"/>
        <end position="324"/>
    </location>
</feature>
<evidence type="ECO:0000256" key="2">
    <source>
        <dbReference type="ARBA" id="ARBA00022475"/>
    </source>
</evidence>
<feature type="transmembrane region" description="Helical" evidence="6">
    <location>
        <begin position="279"/>
        <end position="299"/>
    </location>
</feature>